<evidence type="ECO:0000313" key="2">
    <source>
        <dbReference type="EMBL" id="KAK9083748.1"/>
    </source>
</evidence>
<dbReference type="EMBL" id="JBBNAG010000013">
    <property type="protein sequence ID" value="KAK9083748.1"/>
    <property type="molecule type" value="Genomic_DNA"/>
</dbReference>
<keyword evidence="3" id="KW-1185">Reference proteome</keyword>
<proteinExistence type="predicted"/>
<name>A0AAP0E2G4_9MAGN</name>
<feature type="compositionally biased region" description="Basic and acidic residues" evidence="1">
    <location>
        <begin position="1"/>
        <end position="24"/>
    </location>
</feature>
<accession>A0AAP0E2G4</accession>
<sequence length="147" mass="17027">MFYDFAERNWADVESSRNESRSIEGLENENQNHTVKRAKGKVSAAINFKTLSRHGYKGGLSVLSMPPPKEDDKEQDWSWSDGEENASKREAKESYKDRKKTRDAIAEGEKLLHAQARSENERVKEKNLYFSQKEKRKRYLGQASRGN</sequence>
<dbReference type="PANTHER" id="PTHR31833:SF2">
    <property type="entry name" value="UPF0690 PROTEIN C1ORF52"/>
    <property type="match status" value="1"/>
</dbReference>
<dbReference type="Proteomes" id="UP001419268">
    <property type="component" value="Unassembled WGS sequence"/>
</dbReference>
<protein>
    <submittedName>
        <fullName evidence="2">Uncharacterized protein</fullName>
    </submittedName>
</protein>
<feature type="region of interest" description="Disordered" evidence="1">
    <location>
        <begin position="56"/>
        <end position="147"/>
    </location>
</feature>
<feature type="region of interest" description="Disordered" evidence="1">
    <location>
        <begin position="1"/>
        <end position="40"/>
    </location>
</feature>
<dbReference type="PANTHER" id="PTHR31833">
    <property type="entry name" value="UPF0690 PROTEIN C1ORF52"/>
    <property type="match status" value="1"/>
</dbReference>
<reference evidence="2 3" key="1">
    <citation type="submission" date="2024-01" db="EMBL/GenBank/DDBJ databases">
        <title>Genome assemblies of Stephania.</title>
        <authorList>
            <person name="Yang L."/>
        </authorList>
    </citation>
    <scope>NUCLEOTIDE SEQUENCE [LARGE SCALE GENOMIC DNA]</scope>
    <source>
        <strain evidence="2">JXDWG</strain>
        <tissue evidence="2">Leaf</tissue>
    </source>
</reference>
<gene>
    <name evidence="2" type="ORF">Scep_030219</name>
</gene>
<evidence type="ECO:0000313" key="3">
    <source>
        <dbReference type="Proteomes" id="UP001419268"/>
    </source>
</evidence>
<evidence type="ECO:0000256" key="1">
    <source>
        <dbReference type="SAM" id="MobiDB-lite"/>
    </source>
</evidence>
<comment type="caution">
    <text evidence="2">The sequence shown here is derived from an EMBL/GenBank/DDBJ whole genome shotgun (WGS) entry which is preliminary data.</text>
</comment>
<dbReference type="AlphaFoldDB" id="A0AAP0E2G4"/>
<feature type="compositionally biased region" description="Basic and acidic residues" evidence="1">
    <location>
        <begin position="85"/>
        <end position="127"/>
    </location>
</feature>
<organism evidence="2 3">
    <name type="scientific">Stephania cephalantha</name>
    <dbReference type="NCBI Taxonomy" id="152367"/>
    <lineage>
        <taxon>Eukaryota</taxon>
        <taxon>Viridiplantae</taxon>
        <taxon>Streptophyta</taxon>
        <taxon>Embryophyta</taxon>
        <taxon>Tracheophyta</taxon>
        <taxon>Spermatophyta</taxon>
        <taxon>Magnoliopsida</taxon>
        <taxon>Ranunculales</taxon>
        <taxon>Menispermaceae</taxon>
        <taxon>Menispermoideae</taxon>
        <taxon>Cissampelideae</taxon>
        <taxon>Stephania</taxon>
    </lineage>
</organism>